<evidence type="ECO:0000313" key="2">
    <source>
        <dbReference type="Proteomes" id="UP000597762"/>
    </source>
</evidence>
<sequence length="263" mass="29960">MSVGVTRDTDFGTTIFELQYEVDDPDIGNNSVHAFQQIGAIRISESLRSMMTRDPVSNRTRQPFIVSSNGSVITNMFFQPNMHGSFVLPILVTDGVHSSDTANLTINFVSDSQRLKVIFRRPPLEVQKIKEKFLERLQNITGLNIIIDRIKTHQDSEGNPEVKTTDMFIHGLKMNSNQVLEARELLRNQFPSDVFRFMHSSTDHSLSGDLVASVNACQLLSFTFRKSLLLFLYSRMEDPRLTVPDIFVNIHFLRILLRSISIV</sequence>
<gene>
    <name evidence="1" type="ORF">SPHA_43627</name>
</gene>
<dbReference type="Proteomes" id="UP000597762">
    <property type="component" value="Unassembled WGS sequence"/>
</dbReference>
<comment type="caution">
    <text evidence="1">The sequence shown here is derived from an EMBL/GenBank/DDBJ whole genome shotgun (WGS) entry which is preliminary data.</text>
</comment>
<reference evidence="1" key="1">
    <citation type="submission" date="2021-01" db="EMBL/GenBank/DDBJ databases">
        <authorList>
            <person name="Li R."/>
            <person name="Bekaert M."/>
        </authorList>
    </citation>
    <scope>NUCLEOTIDE SEQUENCE</scope>
    <source>
        <strain evidence="1">Farmed</strain>
    </source>
</reference>
<protein>
    <submittedName>
        <fullName evidence="1">CDH23</fullName>
    </submittedName>
</protein>
<dbReference type="AlphaFoldDB" id="A0A812CZA5"/>
<name>A0A812CZA5_ACAPH</name>
<accession>A0A812CZA5</accession>
<keyword evidence="2" id="KW-1185">Reference proteome</keyword>
<evidence type="ECO:0000313" key="1">
    <source>
        <dbReference type="EMBL" id="CAE1282727.1"/>
    </source>
</evidence>
<dbReference type="OrthoDB" id="6250271at2759"/>
<proteinExistence type="predicted"/>
<dbReference type="EMBL" id="CAHIKZ030002202">
    <property type="protein sequence ID" value="CAE1282727.1"/>
    <property type="molecule type" value="Genomic_DNA"/>
</dbReference>
<organism evidence="1 2">
    <name type="scientific">Acanthosepion pharaonis</name>
    <name type="common">Pharaoh cuttlefish</name>
    <name type="synonym">Sepia pharaonis</name>
    <dbReference type="NCBI Taxonomy" id="158019"/>
    <lineage>
        <taxon>Eukaryota</taxon>
        <taxon>Metazoa</taxon>
        <taxon>Spiralia</taxon>
        <taxon>Lophotrochozoa</taxon>
        <taxon>Mollusca</taxon>
        <taxon>Cephalopoda</taxon>
        <taxon>Coleoidea</taxon>
        <taxon>Decapodiformes</taxon>
        <taxon>Sepiida</taxon>
        <taxon>Sepiina</taxon>
        <taxon>Sepiidae</taxon>
        <taxon>Acanthosepion</taxon>
    </lineage>
</organism>